<dbReference type="Gene3D" id="3.40.50.1820">
    <property type="entry name" value="alpha/beta hydrolase"/>
    <property type="match status" value="1"/>
</dbReference>
<keyword evidence="4" id="KW-1185">Reference proteome</keyword>
<dbReference type="Proteomes" id="UP001056937">
    <property type="component" value="Chromosome 1"/>
</dbReference>
<dbReference type="SUPFAM" id="SSF53474">
    <property type="entry name" value="alpha/beta-Hydrolases"/>
    <property type="match status" value="1"/>
</dbReference>
<keyword evidence="3" id="KW-0378">Hydrolase</keyword>
<feature type="domain" description="AB hydrolase-1" evidence="2">
    <location>
        <begin position="29"/>
        <end position="241"/>
    </location>
</feature>
<evidence type="ECO:0000256" key="1">
    <source>
        <dbReference type="SAM" id="SignalP"/>
    </source>
</evidence>
<dbReference type="InterPro" id="IPR029058">
    <property type="entry name" value="AB_hydrolase_fold"/>
</dbReference>
<dbReference type="InterPro" id="IPR000073">
    <property type="entry name" value="AB_hydrolase_1"/>
</dbReference>
<evidence type="ECO:0000259" key="2">
    <source>
        <dbReference type="Pfam" id="PF12697"/>
    </source>
</evidence>
<dbReference type="EMBL" id="CP084930">
    <property type="protein sequence ID" value="USI72893.1"/>
    <property type="molecule type" value="Genomic_DNA"/>
</dbReference>
<dbReference type="InterPro" id="IPR052897">
    <property type="entry name" value="Sec-Metab_Biosynth_Hydrolase"/>
</dbReference>
<dbReference type="PANTHER" id="PTHR37017">
    <property type="entry name" value="AB HYDROLASE-1 DOMAIN-CONTAINING PROTEIN-RELATED"/>
    <property type="match status" value="1"/>
</dbReference>
<keyword evidence="1" id="KW-0732">Signal</keyword>
<protein>
    <submittedName>
        <fullName evidence="3">Alpha/beta hydrolase</fullName>
    </submittedName>
</protein>
<feature type="chain" id="PRO_5046132549" evidence="1">
    <location>
        <begin position="24"/>
        <end position="248"/>
    </location>
</feature>
<reference evidence="3" key="1">
    <citation type="journal article" date="2022" name="Toxins">
        <title>Genomic Analysis of Sphingopyxis sp. USTB-05 for Biodegrading Cyanobacterial Hepatotoxins.</title>
        <authorList>
            <person name="Liu C."/>
            <person name="Xu Q."/>
            <person name="Zhao Z."/>
            <person name="Zhang H."/>
            <person name="Liu X."/>
            <person name="Yin C."/>
            <person name="Liu Y."/>
            <person name="Yan H."/>
        </authorList>
    </citation>
    <scope>NUCLEOTIDE SEQUENCE</scope>
    <source>
        <strain evidence="3">NBD5</strain>
    </source>
</reference>
<evidence type="ECO:0000313" key="3">
    <source>
        <dbReference type="EMBL" id="USI72893.1"/>
    </source>
</evidence>
<proteinExistence type="predicted"/>
<organism evidence="3 4">
    <name type="scientific">Sphingomonas morindae</name>
    <dbReference type="NCBI Taxonomy" id="1541170"/>
    <lineage>
        <taxon>Bacteria</taxon>
        <taxon>Pseudomonadati</taxon>
        <taxon>Pseudomonadota</taxon>
        <taxon>Alphaproteobacteria</taxon>
        <taxon>Sphingomonadales</taxon>
        <taxon>Sphingomonadaceae</taxon>
        <taxon>Sphingomonas</taxon>
    </lineage>
</organism>
<name>A0ABY4X7H8_9SPHN</name>
<dbReference type="PANTHER" id="PTHR37017:SF11">
    <property type="entry name" value="ESTERASE_LIPASE_THIOESTERASE DOMAIN-CONTAINING PROTEIN"/>
    <property type="match status" value="1"/>
</dbReference>
<dbReference type="RefSeq" id="WP_252166703.1">
    <property type="nucleotide sequence ID" value="NZ_CP084930.1"/>
</dbReference>
<evidence type="ECO:0000313" key="4">
    <source>
        <dbReference type="Proteomes" id="UP001056937"/>
    </source>
</evidence>
<accession>A0ABY4X7H8</accession>
<dbReference type="GO" id="GO:0016787">
    <property type="term" value="F:hydrolase activity"/>
    <property type="evidence" value="ECO:0007669"/>
    <property type="project" value="UniProtKB-KW"/>
</dbReference>
<sequence>MNKIVANLSAAALSLAVAGTAHAAPARNVVLVHGAFTDQTSWDKVAKLLRRKGFHVTEVANPMTSLEADVAATRAALAEQKGPTVLVGHSWGGVVIGEAGNDPKVSALVYVAAYAPDRGESLKSLSEGAPPSPGKKALGLDARGYLSLDPAAFPSLFVGDVPAAEGKALVAHQIPLNSAVFGEEATVAAWHDKPTFYAISANDQMIPPAAEAMFAKRMNARTVTLPSSHASPVSHPAEVAALIERAAR</sequence>
<dbReference type="Pfam" id="PF12697">
    <property type="entry name" value="Abhydrolase_6"/>
    <property type="match status" value="1"/>
</dbReference>
<feature type="signal peptide" evidence="1">
    <location>
        <begin position="1"/>
        <end position="23"/>
    </location>
</feature>
<gene>
    <name evidence="3" type="ORF">LHA26_16765</name>
</gene>